<gene>
    <name evidence="2" type="ORF">TAPDE_004331</name>
</gene>
<dbReference type="OrthoDB" id="10250441at2759"/>
<evidence type="ECO:0000313" key="2">
    <source>
        <dbReference type="EMBL" id="CCG83978.1"/>
    </source>
</evidence>
<feature type="compositionally biased region" description="Basic and acidic residues" evidence="1">
    <location>
        <begin position="307"/>
        <end position="316"/>
    </location>
</feature>
<feature type="compositionally biased region" description="Polar residues" evidence="1">
    <location>
        <begin position="566"/>
        <end position="575"/>
    </location>
</feature>
<proteinExistence type="predicted"/>
<protein>
    <submittedName>
        <fullName evidence="2">Uncharacterized protein</fullName>
    </submittedName>
</protein>
<feature type="region of interest" description="Disordered" evidence="1">
    <location>
        <begin position="297"/>
        <end position="323"/>
    </location>
</feature>
<dbReference type="InterPro" id="IPR029058">
    <property type="entry name" value="AB_hydrolase_fold"/>
</dbReference>
<dbReference type="VEuPathDB" id="FungiDB:TAPDE_004331"/>
<dbReference type="EMBL" id="CAHR02000192">
    <property type="protein sequence ID" value="CCG83978.1"/>
    <property type="molecule type" value="Genomic_DNA"/>
</dbReference>
<feature type="region of interest" description="Disordered" evidence="1">
    <location>
        <begin position="566"/>
        <end position="585"/>
    </location>
</feature>
<dbReference type="SUPFAM" id="SSF53474">
    <property type="entry name" value="alpha/beta-Hydrolases"/>
    <property type="match status" value="1"/>
</dbReference>
<dbReference type="PANTHER" id="PTHR11440">
    <property type="entry name" value="LECITHIN-CHOLESTEROL ACYLTRANSFERASE-RELATED"/>
    <property type="match status" value="1"/>
</dbReference>
<dbReference type="AlphaFoldDB" id="R4XHH1"/>
<dbReference type="Gene3D" id="3.40.50.1820">
    <property type="entry name" value="alpha/beta hydrolase"/>
    <property type="match status" value="1"/>
</dbReference>
<comment type="caution">
    <text evidence="2">The sequence shown here is derived from an EMBL/GenBank/DDBJ whole genome shotgun (WGS) entry which is preliminary data.</text>
</comment>
<reference evidence="2 3" key="1">
    <citation type="journal article" date="2013" name="MBio">
        <title>Genome sequencing of the plant pathogen Taphrina deformans, the causal agent of peach leaf curl.</title>
        <authorList>
            <person name="Cisse O.H."/>
            <person name="Almeida J.M.G.C.F."/>
            <person name="Fonseca A."/>
            <person name="Kumar A.A."/>
            <person name="Salojaervi J."/>
            <person name="Overmyer K."/>
            <person name="Hauser P.M."/>
            <person name="Pagni M."/>
        </authorList>
    </citation>
    <scope>NUCLEOTIDE SEQUENCE [LARGE SCALE GENOMIC DNA]</scope>
    <source>
        <strain evidence="3">PYCC 5710 / ATCC 11124 / CBS 356.35 / IMI 108563 / JCM 9778 / NBRC 8474</strain>
    </source>
</reference>
<evidence type="ECO:0000313" key="3">
    <source>
        <dbReference type="Proteomes" id="UP000013776"/>
    </source>
</evidence>
<dbReference type="Proteomes" id="UP000013776">
    <property type="component" value="Unassembled WGS sequence"/>
</dbReference>
<keyword evidence="3" id="KW-1185">Reference proteome</keyword>
<name>R4XHH1_TAPDE</name>
<evidence type="ECO:0000256" key="1">
    <source>
        <dbReference type="SAM" id="MobiDB-lite"/>
    </source>
</evidence>
<organism evidence="2 3">
    <name type="scientific">Taphrina deformans (strain PYCC 5710 / ATCC 11124 / CBS 356.35 / IMI 108563 / JCM 9778 / NBRC 8474)</name>
    <name type="common">Peach leaf curl fungus</name>
    <name type="synonym">Lalaria deformans</name>
    <dbReference type="NCBI Taxonomy" id="1097556"/>
    <lineage>
        <taxon>Eukaryota</taxon>
        <taxon>Fungi</taxon>
        <taxon>Dikarya</taxon>
        <taxon>Ascomycota</taxon>
        <taxon>Taphrinomycotina</taxon>
        <taxon>Taphrinomycetes</taxon>
        <taxon>Taphrinales</taxon>
        <taxon>Taphrinaceae</taxon>
        <taxon>Taphrina</taxon>
    </lineage>
</organism>
<accession>R4XHH1</accession>
<dbReference type="eggNOG" id="ENOG502QVNJ">
    <property type="taxonomic scope" value="Eukaryota"/>
</dbReference>
<sequence length="585" mass="62945">MTSLEVEALATDTKAENNRLRGIIEGLPKIGIPGFGPDEPFGGLSKATKDLNVVVLGGYRGSILRSADDQRMLWIPVKVGLGIRKVDLELPLDEDGEREAANTIYADGMLTHIGPVDISRRLLRKLRDMQERGFCQVHEFGYDWRLGGEILSQQMITFLEKLDGKALVVAHSLGGLVTLGALNQRPDLFRGVLFAGTPFHGCPNILGPFRYGDGVLLNRSVLNAQTNFSMRSSFMLLPTHKRCFVDIETGKELPVDFFDAAAWREYGLSPMVAKDGGASDVGEATDVNGIMATGGLGGPLMGNGTDEPSHSPEEAGSHPTSDSRASELAYLGRTLASTLAFKASLGYDSSVRYPPIALLRSNRTPTVRGCNVHGYAGIRAGDYSKFIFSPGDGVVTYASSDLSTTHAGWSRHVVTDVENDRGHIGLLGDISGVSTCLEAILAARPVTPEPVQEVPDIDAATHGDETGTASSLEKLAIAREIHYTHLPLFILVNVKMSLTCTPFDDLNVTMPPHEEPLLPRRLNRGEESLDEEAGGGVDRLNNPLSRLVAPPKPVFDFLAGEKIRSASVSNQSGHETSIGMPLASK</sequence>